<evidence type="ECO:0000313" key="2">
    <source>
        <dbReference type="EMBL" id="ABC30165.1"/>
    </source>
</evidence>
<reference evidence="2 3" key="1">
    <citation type="journal article" date="2005" name="Nucleic Acids Res.">
        <title>Genomic blueprint of Hahella chejuensis, a marine microbe producing an algicidal agent.</title>
        <authorList>
            <person name="Jeong H."/>
            <person name="Yim J.H."/>
            <person name="Lee C."/>
            <person name="Choi S.-H."/>
            <person name="Park Y.K."/>
            <person name="Yoon S.H."/>
            <person name="Hur C.-G."/>
            <person name="Kang H.-Y."/>
            <person name="Kim D."/>
            <person name="Lee H.H."/>
            <person name="Park K.H."/>
            <person name="Park S.-H."/>
            <person name="Park H.-S."/>
            <person name="Lee H.K."/>
            <person name="Oh T.K."/>
            <person name="Kim J.F."/>
        </authorList>
    </citation>
    <scope>NUCLEOTIDE SEQUENCE [LARGE SCALE GENOMIC DNA]</scope>
    <source>
        <strain evidence="2 3">KCTC 2396</strain>
    </source>
</reference>
<dbReference type="SUPFAM" id="SSF53756">
    <property type="entry name" value="UDP-Glycosyltransferase/glycogen phosphorylase"/>
    <property type="match status" value="1"/>
</dbReference>
<dbReference type="GO" id="GO:0006488">
    <property type="term" value="P:dolichol-linked oligosaccharide biosynthetic process"/>
    <property type="evidence" value="ECO:0007669"/>
    <property type="project" value="TreeGrafter"/>
</dbReference>
<dbReference type="Proteomes" id="UP000000238">
    <property type="component" value="Chromosome"/>
</dbReference>
<dbReference type="GO" id="GO:0016758">
    <property type="term" value="F:hexosyltransferase activity"/>
    <property type="evidence" value="ECO:0007669"/>
    <property type="project" value="InterPro"/>
</dbReference>
<proteinExistence type="predicted"/>
<feature type="domain" description="Glycosyl transferase family 28 C-terminal" evidence="1">
    <location>
        <begin position="1"/>
        <end position="110"/>
    </location>
</feature>
<name>Q2SGQ9_HAHCH</name>
<dbReference type="eggNOG" id="COG5017">
    <property type="taxonomic scope" value="Bacteria"/>
</dbReference>
<dbReference type="InterPro" id="IPR007235">
    <property type="entry name" value="Glyco_trans_28_C"/>
</dbReference>
<accession>Q2SGQ9</accession>
<dbReference type="InterPro" id="IPR052474">
    <property type="entry name" value="UDP-GlcNAc_transferase"/>
</dbReference>
<sequence length="160" mass="17752">MIFATVGTQLAFDRMISALDDWAGRNQDVVVYAQTGPAKYMPQHMGFADFLAPGKVTDYMREAELIVSHAGMGSIITAMYLRKPVIIVPRKASLGEHRNEHQLATAKWLANRKGIIVAWEASDLPRILDRRTQLESGPAISEVADGALVKKLSRYIQSLQ</sequence>
<evidence type="ECO:0000313" key="3">
    <source>
        <dbReference type="Proteomes" id="UP000000238"/>
    </source>
</evidence>
<dbReference type="STRING" id="349521.HCH_03417"/>
<dbReference type="Gene3D" id="3.40.50.2000">
    <property type="entry name" value="Glycogen Phosphorylase B"/>
    <property type="match status" value="1"/>
</dbReference>
<dbReference type="Pfam" id="PF04101">
    <property type="entry name" value="Glyco_tran_28_C"/>
    <property type="match status" value="1"/>
</dbReference>
<organism evidence="2 3">
    <name type="scientific">Hahella chejuensis (strain KCTC 2396)</name>
    <dbReference type="NCBI Taxonomy" id="349521"/>
    <lineage>
        <taxon>Bacteria</taxon>
        <taxon>Pseudomonadati</taxon>
        <taxon>Pseudomonadota</taxon>
        <taxon>Gammaproteobacteria</taxon>
        <taxon>Oceanospirillales</taxon>
        <taxon>Hahellaceae</taxon>
        <taxon>Hahella</taxon>
    </lineage>
</organism>
<dbReference type="AlphaFoldDB" id="Q2SGQ9"/>
<dbReference type="PANTHER" id="PTHR47043">
    <property type="entry name" value="UDP-N-ACETYLGLUCOSAMINE TRANSFERASE SUBUNIT ALG13"/>
    <property type="match status" value="1"/>
</dbReference>
<dbReference type="RefSeq" id="WP_011397233.1">
    <property type="nucleotide sequence ID" value="NC_007645.1"/>
</dbReference>
<evidence type="ECO:0000259" key="1">
    <source>
        <dbReference type="Pfam" id="PF04101"/>
    </source>
</evidence>
<keyword evidence="3" id="KW-1185">Reference proteome</keyword>
<dbReference type="EMBL" id="CP000155">
    <property type="protein sequence ID" value="ABC30165.1"/>
    <property type="molecule type" value="Genomic_DNA"/>
</dbReference>
<dbReference type="OrthoDB" id="7186565at2"/>
<dbReference type="KEGG" id="hch:HCH_03417"/>
<dbReference type="PANTHER" id="PTHR47043:SF1">
    <property type="entry name" value="UDP-N-ACETYLGLUCOSAMINE TRANSFERASE SUBUNIT ALG13"/>
    <property type="match status" value="1"/>
</dbReference>
<gene>
    <name evidence="2" type="ordered locus">HCH_03417</name>
</gene>
<dbReference type="HOGENOM" id="CLU_085408_1_1_6"/>
<protein>
    <submittedName>
        <fullName evidence="2">Uncharacterized conserved protein</fullName>
    </submittedName>
</protein>